<dbReference type="Gene3D" id="3.30.160.60">
    <property type="entry name" value="Classic Zinc Finger"/>
    <property type="match status" value="1"/>
</dbReference>
<evidence type="ECO:0000313" key="4">
    <source>
        <dbReference type="EMBL" id="THZ15150.1"/>
    </source>
</evidence>
<reference evidence="4 5" key="1">
    <citation type="submission" date="2018-10" db="EMBL/GenBank/DDBJ databases">
        <title>Fifty Aureobasidium pullulans genomes reveal a recombining polyextremotolerant generalist.</title>
        <authorList>
            <person name="Gostincar C."/>
            <person name="Turk M."/>
            <person name="Zajc J."/>
            <person name="Gunde-Cimerman N."/>
        </authorList>
    </citation>
    <scope>NUCLEOTIDE SEQUENCE [LARGE SCALE GENOMIC DNA]</scope>
    <source>
        <strain evidence="4 5">EXF-3863</strain>
    </source>
</reference>
<dbReference type="AlphaFoldDB" id="A0A4S9STF2"/>
<dbReference type="GO" id="GO:0008270">
    <property type="term" value="F:zinc ion binding"/>
    <property type="evidence" value="ECO:0007669"/>
    <property type="project" value="UniProtKB-KW"/>
</dbReference>
<dbReference type="PROSITE" id="PS00028">
    <property type="entry name" value="ZINC_FINGER_C2H2_1"/>
    <property type="match status" value="1"/>
</dbReference>
<dbReference type="InterPro" id="IPR036236">
    <property type="entry name" value="Znf_C2H2_sf"/>
</dbReference>
<feature type="region of interest" description="Disordered" evidence="2">
    <location>
        <begin position="68"/>
        <end position="103"/>
    </location>
</feature>
<gene>
    <name evidence="4" type="ORF">D6C91_06949</name>
</gene>
<name>A0A4S9STF2_AURPU</name>
<dbReference type="SUPFAM" id="SSF57667">
    <property type="entry name" value="beta-beta-alpha zinc fingers"/>
    <property type="match status" value="1"/>
</dbReference>
<evidence type="ECO:0000259" key="3">
    <source>
        <dbReference type="PROSITE" id="PS50157"/>
    </source>
</evidence>
<keyword evidence="1" id="KW-0862">Zinc</keyword>
<evidence type="ECO:0000256" key="1">
    <source>
        <dbReference type="PROSITE-ProRule" id="PRU00042"/>
    </source>
</evidence>
<feature type="domain" description="C2H2-type" evidence="3">
    <location>
        <begin position="15"/>
        <end position="42"/>
    </location>
</feature>
<comment type="caution">
    <text evidence="4">The sequence shown here is derived from an EMBL/GenBank/DDBJ whole genome shotgun (WGS) entry which is preliminary data.</text>
</comment>
<organism evidence="4 5">
    <name type="scientific">Aureobasidium pullulans</name>
    <name type="common">Black yeast</name>
    <name type="synonym">Pullularia pullulans</name>
    <dbReference type="NCBI Taxonomy" id="5580"/>
    <lineage>
        <taxon>Eukaryota</taxon>
        <taxon>Fungi</taxon>
        <taxon>Dikarya</taxon>
        <taxon>Ascomycota</taxon>
        <taxon>Pezizomycotina</taxon>
        <taxon>Dothideomycetes</taxon>
        <taxon>Dothideomycetidae</taxon>
        <taxon>Dothideales</taxon>
        <taxon>Saccotheciaceae</taxon>
        <taxon>Aureobasidium</taxon>
    </lineage>
</organism>
<keyword evidence="1" id="KW-0479">Metal-binding</keyword>
<dbReference type="EMBL" id="QZBM01000380">
    <property type="protein sequence ID" value="THZ15150.1"/>
    <property type="molecule type" value="Genomic_DNA"/>
</dbReference>
<accession>A0A4S9STF2</accession>
<dbReference type="Proteomes" id="UP000308005">
    <property type="component" value="Unassembled WGS sequence"/>
</dbReference>
<sequence length="404" mass="44723">MTFHILSKHTDTKPFACGTCKSTFVRWEILLRHVKLNHGRQSLEPHEKQRNEVIFNRAKQEANNCAWVEDSSAASDPAPTQPAPMQPAPMQFAPTEPAPTEPAPMQFAPTEPVPMQFAPIQPGPPGPAQGAAPLLQAPHKVLLPSSLPSSSTRSPSTFEKNGTRYLATTPQRVPIGIHSATSLALDILCGVRRKRNKSNDLLLHNGARGVLSLCGRAQKEEAELLPMVRCDFGCDVHVHGRSADECSKPREPEKVEVPEVSKEHGSFCKFKHEVSTLLSIRVQERCLSKAPLQAPELPHNRREFKRPRRAIGWEGRMGIPPQDLVSTHVKVSKLRFSNEHQVQKYDVHGPPCVVRRAEQVGGLRAGAFVWPDGSLSLGRVHPKARNRTNASDVWSTHGHMVSYT</sequence>
<keyword evidence="1" id="KW-0863">Zinc-finger</keyword>
<protein>
    <recommendedName>
        <fullName evidence="3">C2H2-type domain-containing protein</fullName>
    </recommendedName>
</protein>
<dbReference type="InterPro" id="IPR013087">
    <property type="entry name" value="Znf_C2H2_type"/>
</dbReference>
<evidence type="ECO:0000313" key="5">
    <source>
        <dbReference type="Proteomes" id="UP000308005"/>
    </source>
</evidence>
<evidence type="ECO:0000256" key="2">
    <source>
        <dbReference type="SAM" id="MobiDB-lite"/>
    </source>
</evidence>
<proteinExistence type="predicted"/>
<dbReference type="PROSITE" id="PS50157">
    <property type="entry name" value="ZINC_FINGER_C2H2_2"/>
    <property type="match status" value="1"/>
</dbReference>